<proteinExistence type="predicted"/>
<protein>
    <recommendedName>
        <fullName evidence="3">Protein kinase domain-containing protein</fullName>
    </recommendedName>
</protein>
<name>A0A1X6NRP3_PORUM</name>
<accession>A0A1X6NRP3</accession>
<dbReference type="Gene3D" id="1.10.510.10">
    <property type="entry name" value="Transferase(Phosphotransferase) domain 1"/>
    <property type="match status" value="1"/>
</dbReference>
<organism evidence="1 2">
    <name type="scientific">Porphyra umbilicalis</name>
    <name type="common">Purple laver</name>
    <name type="synonym">Red alga</name>
    <dbReference type="NCBI Taxonomy" id="2786"/>
    <lineage>
        <taxon>Eukaryota</taxon>
        <taxon>Rhodophyta</taxon>
        <taxon>Bangiophyceae</taxon>
        <taxon>Bangiales</taxon>
        <taxon>Bangiaceae</taxon>
        <taxon>Porphyra</taxon>
    </lineage>
</organism>
<gene>
    <name evidence="1" type="ORF">BU14_0564s0001</name>
</gene>
<dbReference type="Pfam" id="PF06293">
    <property type="entry name" value="Kdo"/>
    <property type="match status" value="1"/>
</dbReference>
<dbReference type="AlphaFoldDB" id="A0A1X6NRP3"/>
<dbReference type="Proteomes" id="UP000218209">
    <property type="component" value="Unassembled WGS sequence"/>
</dbReference>
<evidence type="ECO:0000313" key="1">
    <source>
        <dbReference type="EMBL" id="OSX71281.1"/>
    </source>
</evidence>
<evidence type="ECO:0008006" key="3">
    <source>
        <dbReference type="Google" id="ProtNLM"/>
    </source>
</evidence>
<evidence type="ECO:0000313" key="2">
    <source>
        <dbReference type="Proteomes" id="UP000218209"/>
    </source>
</evidence>
<reference evidence="1 2" key="1">
    <citation type="submission" date="2017-03" db="EMBL/GenBank/DDBJ databases">
        <title>WGS assembly of Porphyra umbilicalis.</title>
        <authorList>
            <person name="Brawley S.H."/>
            <person name="Blouin N.A."/>
            <person name="Ficko-Blean E."/>
            <person name="Wheeler G.L."/>
            <person name="Lohr M."/>
            <person name="Goodson H.V."/>
            <person name="Jenkins J.W."/>
            <person name="Blaby-Haas C.E."/>
            <person name="Helliwell K.E."/>
            <person name="Chan C."/>
            <person name="Marriage T."/>
            <person name="Bhattacharya D."/>
            <person name="Klein A.S."/>
            <person name="Badis Y."/>
            <person name="Brodie J."/>
            <person name="Cao Y."/>
            <person name="Collen J."/>
            <person name="Dittami S.M."/>
            <person name="Gachon C.M."/>
            <person name="Green B.R."/>
            <person name="Karpowicz S."/>
            <person name="Kim J.W."/>
            <person name="Kudahl U."/>
            <person name="Lin S."/>
            <person name="Michel G."/>
            <person name="Mittag M."/>
            <person name="Olson B.J."/>
            <person name="Pangilinan J."/>
            <person name="Peng Y."/>
            <person name="Qiu H."/>
            <person name="Shu S."/>
            <person name="Singer J.T."/>
            <person name="Smith A.G."/>
            <person name="Sprecher B.N."/>
            <person name="Wagner V."/>
            <person name="Wang W."/>
            <person name="Wang Z.-Y."/>
            <person name="Yan J."/>
            <person name="Yarish C."/>
            <person name="Zoeuner-Riek S."/>
            <person name="Zhuang Y."/>
            <person name="Zou Y."/>
            <person name="Lindquist E.A."/>
            <person name="Grimwood J."/>
            <person name="Barry K."/>
            <person name="Rokhsar D.S."/>
            <person name="Schmutz J."/>
            <person name="Stiller J.W."/>
            <person name="Grossman A.R."/>
            <person name="Prochnik S.E."/>
        </authorList>
    </citation>
    <scope>NUCLEOTIDE SEQUENCE [LARGE SCALE GENOMIC DNA]</scope>
    <source>
        <strain evidence="1">4086291</strain>
    </source>
</reference>
<keyword evidence="2" id="KW-1185">Reference proteome</keyword>
<dbReference type="EMBL" id="KV919149">
    <property type="protein sequence ID" value="OSX71281.1"/>
    <property type="molecule type" value="Genomic_DNA"/>
</dbReference>
<dbReference type="InterPro" id="IPR011009">
    <property type="entry name" value="Kinase-like_dom_sf"/>
</dbReference>
<sequence>MSVNTSDRNSVPADLPPWKSVEDIFRDLIDPLYQIDADDVTRVYRPTLRALRVPLLSFTPDSSLDIVTAVPCGARLVPLSVVELKSSSRDLLEGLGQATQGATCVAAGLVQCGVAWQDVTVSFMVCNGHAILFGGVHLVAPSLPMPYVTSSPLSLLDYKQAFLAHRHMVMHNENTQRLACAARLAIARASSTFNTEADGSTCAAVKRPVFSLRVPFDVYCKPNVIRVACKTPHGQRVSTWDASVTALQAVYSRLFSCGARDVVVFPFGIVRGLRPARASARRLKNDRALLLPNLQHADPPFSPAPPCDFESAWAFVDAVEEAVRLVHKAGVVHGDLYLSNIFHRRLSGNFQVKFIDWDTGFFSSASAPPSCYRLTTRILYTLCQQQQIFVGSVEAVALNCTLD</sequence>
<dbReference type="SUPFAM" id="SSF56112">
    <property type="entry name" value="Protein kinase-like (PK-like)"/>
    <property type="match status" value="1"/>
</dbReference>